<dbReference type="InterPro" id="IPR011042">
    <property type="entry name" value="6-blade_b-propeller_TolB-like"/>
</dbReference>
<dbReference type="AlphaFoldDB" id="A0A6S7GXJ8"/>
<organism evidence="1 2">
    <name type="scientific">Paramuricea clavata</name>
    <name type="common">Red gorgonian</name>
    <name type="synonym">Violescent sea-whip</name>
    <dbReference type="NCBI Taxonomy" id="317549"/>
    <lineage>
        <taxon>Eukaryota</taxon>
        <taxon>Metazoa</taxon>
        <taxon>Cnidaria</taxon>
        <taxon>Anthozoa</taxon>
        <taxon>Octocorallia</taxon>
        <taxon>Malacalcyonacea</taxon>
        <taxon>Plexauridae</taxon>
        <taxon>Paramuricea</taxon>
    </lineage>
</organism>
<dbReference type="OrthoDB" id="7349521at2759"/>
<name>A0A6S7GXJ8_PARCT</name>
<dbReference type="Gene3D" id="2.120.10.30">
    <property type="entry name" value="TolB, C-terminal domain"/>
    <property type="match status" value="1"/>
</dbReference>
<evidence type="ECO:0000313" key="1">
    <source>
        <dbReference type="EMBL" id="CAB3994912.1"/>
    </source>
</evidence>
<dbReference type="EMBL" id="CACRXK020002564">
    <property type="protein sequence ID" value="CAB3994912.1"/>
    <property type="molecule type" value="Genomic_DNA"/>
</dbReference>
<protein>
    <submittedName>
        <fullName evidence="1">Pro-epidermal growth factor</fullName>
    </submittedName>
</protein>
<keyword evidence="2" id="KW-1185">Reference proteome</keyword>
<reference evidence="1" key="1">
    <citation type="submission" date="2020-04" db="EMBL/GenBank/DDBJ databases">
        <authorList>
            <person name="Alioto T."/>
            <person name="Alioto T."/>
            <person name="Gomez Garrido J."/>
        </authorList>
    </citation>
    <scope>NUCLEOTIDE SEQUENCE</scope>
    <source>
        <strain evidence="1">A484AB</strain>
    </source>
</reference>
<proteinExistence type="predicted"/>
<comment type="caution">
    <text evidence="1">The sequence shown here is derived from an EMBL/GenBank/DDBJ whole genome shotgun (WGS) entry which is preliminary data.</text>
</comment>
<gene>
    <name evidence="1" type="ORF">PACLA_8A051078</name>
</gene>
<accession>A0A6S7GXJ8</accession>
<dbReference type="Proteomes" id="UP001152795">
    <property type="component" value="Unassembled WGS sequence"/>
</dbReference>
<evidence type="ECO:0000313" key="2">
    <source>
        <dbReference type="Proteomes" id="UP001152795"/>
    </source>
</evidence>
<dbReference type="SUPFAM" id="SSF63825">
    <property type="entry name" value="YWTD domain"/>
    <property type="match status" value="1"/>
</dbReference>
<sequence>MEHRFKRVNYNELKCPVIMATKLFLSVFTSLYFGGIIVVANKDIPFCHKLWNDLGNDLADWRERCLDGERENISSRCQAEKVYFEERRRSHRKMCFYEGPFPEPYLLAVSETRIAVVDLTSNYSTVVIDEGQGIENLIIDPVEGNMYFKSGTKVFRANFDASQKEIIYQDEENAIQVFALDWIRRHMFWVDSKKTKSVFVGNVSLSNGTDFHGSENNITGLAVDPNTG</sequence>